<evidence type="ECO:0000313" key="3">
    <source>
        <dbReference type="Proteomes" id="UP001177023"/>
    </source>
</evidence>
<evidence type="ECO:0000256" key="1">
    <source>
        <dbReference type="SAM" id="Phobius"/>
    </source>
</evidence>
<feature type="transmembrane region" description="Helical" evidence="1">
    <location>
        <begin position="115"/>
        <end position="138"/>
    </location>
</feature>
<feature type="non-terminal residue" evidence="2">
    <location>
        <position position="1"/>
    </location>
</feature>
<sequence>MFVLALTRFSVIRSAASLDRGAAQLQQLGRVVWVLSLGAVVPIVYPIETDAAYKWEDSLAYQLGLSTTVAPLRIFYNIFTLLPNVLVGLSILFYIVIFGYLPALLRNGNERSRRVYRVTVAAMLSCTGGLVTAIAVAIEQVPWLVAGARIRRQLLVFLGLVEQHRHVAVIRISTTNTQHPKSSKGSST</sequence>
<feature type="transmembrane region" description="Helical" evidence="1">
    <location>
        <begin position="85"/>
        <end position="103"/>
    </location>
</feature>
<organism evidence="2 3">
    <name type="scientific">Mesorhabditis spiculigera</name>
    <dbReference type="NCBI Taxonomy" id="96644"/>
    <lineage>
        <taxon>Eukaryota</taxon>
        <taxon>Metazoa</taxon>
        <taxon>Ecdysozoa</taxon>
        <taxon>Nematoda</taxon>
        <taxon>Chromadorea</taxon>
        <taxon>Rhabditida</taxon>
        <taxon>Rhabditina</taxon>
        <taxon>Rhabditomorpha</taxon>
        <taxon>Rhabditoidea</taxon>
        <taxon>Rhabditidae</taxon>
        <taxon>Mesorhabditinae</taxon>
        <taxon>Mesorhabditis</taxon>
    </lineage>
</organism>
<keyword evidence="3" id="KW-1185">Reference proteome</keyword>
<keyword evidence="1" id="KW-1133">Transmembrane helix</keyword>
<comment type="caution">
    <text evidence="2">The sequence shown here is derived from an EMBL/GenBank/DDBJ whole genome shotgun (WGS) entry which is preliminary data.</text>
</comment>
<keyword evidence="1" id="KW-0812">Transmembrane</keyword>
<name>A0AA36CZF0_9BILA</name>
<proteinExistence type="predicted"/>
<keyword evidence="1" id="KW-0472">Membrane</keyword>
<dbReference type="Proteomes" id="UP001177023">
    <property type="component" value="Unassembled WGS sequence"/>
</dbReference>
<accession>A0AA36CZF0</accession>
<dbReference type="AlphaFoldDB" id="A0AA36CZF0"/>
<dbReference type="EMBL" id="CATQJA010002648">
    <property type="protein sequence ID" value="CAJ0577162.1"/>
    <property type="molecule type" value="Genomic_DNA"/>
</dbReference>
<evidence type="ECO:0000313" key="2">
    <source>
        <dbReference type="EMBL" id="CAJ0577162.1"/>
    </source>
</evidence>
<protein>
    <submittedName>
        <fullName evidence="2">Uncharacterized protein</fullName>
    </submittedName>
</protein>
<reference evidence="2" key="1">
    <citation type="submission" date="2023-06" db="EMBL/GenBank/DDBJ databases">
        <authorList>
            <person name="Delattre M."/>
        </authorList>
    </citation>
    <scope>NUCLEOTIDE SEQUENCE</scope>
    <source>
        <strain evidence="2">AF72</strain>
    </source>
</reference>
<gene>
    <name evidence="2" type="ORF">MSPICULIGERA_LOCUS15440</name>
</gene>